<dbReference type="Pfam" id="PF01944">
    <property type="entry name" value="SpoIIM"/>
    <property type="match status" value="1"/>
</dbReference>
<dbReference type="InterPro" id="IPR002798">
    <property type="entry name" value="SpoIIM-like"/>
</dbReference>
<proteinExistence type="predicted"/>
<reference evidence="2" key="1">
    <citation type="journal article" date="2014" name="Int. J. Syst. Evol. Microbiol.">
        <title>Complete genome sequence of Corynebacterium casei LMG S-19264T (=DSM 44701T), isolated from a smear-ripened cheese.</title>
        <authorList>
            <consortium name="US DOE Joint Genome Institute (JGI-PGF)"/>
            <person name="Walter F."/>
            <person name="Albersmeier A."/>
            <person name="Kalinowski J."/>
            <person name="Ruckert C."/>
        </authorList>
    </citation>
    <scope>NUCLEOTIDE SEQUENCE</scope>
    <source>
        <strain evidence="2">JCM 18487</strain>
    </source>
</reference>
<dbReference type="PANTHER" id="PTHR35337:SF1">
    <property type="entry name" value="SLR1478 PROTEIN"/>
    <property type="match status" value="1"/>
</dbReference>
<evidence type="ECO:0008006" key="4">
    <source>
        <dbReference type="Google" id="ProtNLM"/>
    </source>
</evidence>
<keyword evidence="3" id="KW-1185">Reference proteome</keyword>
<feature type="transmembrane region" description="Helical" evidence="1">
    <location>
        <begin position="18"/>
        <end position="37"/>
    </location>
</feature>
<keyword evidence="1" id="KW-0472">Membrane</keyword>
<dbReference type="Proteomes" id="UP000637695">
    <property type="component" value="Unassembled WGS sequence"/>
</dbReference>
<dbReference type="PANTHER" id="PTHR35337">
    <property type="entry name" value="SLR1478 PROTEIN"/>
    <property type="match status" value="1"/>
</dbReference>
<dbReference type="EMBL" id="BMOY01000008">
    <property type="protein sequence ID" value="GGJ00784.1"/>
    <property type="molecule type" value="Genomic_DNA"/>
</dbReference>
<protein>
    <recommendedName>
        <fullName evidence="4">Stage II sporulation protein M</fullName>
    </recommendedName>
</protein>
<name>A0A917K4L4_9BACL</name>
<evidence type="ECO:0000313" key="2">
    <source>
        <dbReference type="EMBL" id="GGJ00784.1"/>
    </source>
</evidence>
<feature type="transmembrane region" description="Helical" evidence="1">
    <location>
        <begin position="209"/>
        <end position="235"/>
    </location>
</feature>
<keyword evidence="1" id="KW-1133">Transmembrane helix</keyword>
<dbReference type="AlphaFoldDB" id="A0A917K4L4"/>
<keyword evidence="1" id="KW-0812">Transmembrane</keyword>
<sequence>MSHAGVPGPKQPYIQMRWFWGVAAGLLLAGYAAGLAWPQHFLPSLEPLVRHIQQLGSTLHRQNPVAVIWVLFLNNWITSVSLVVFGVGFGIFPAWRMWVNGLLMGVVNAEVAARLHVPWWKVAVFALLPHGWLEMAAVTCAGGLGLFVGYQVTAASADALRGSARWLRRLAEAGWGPVAPSSRGFSDVFSGRGAWPRWRERYFVISPPLSYWMAAITLALAAAAVVEAVVTPWLIHHFLSV</sequence>
<gene>
    <name evidence="2" type="ORF">GCM10010885_07480</name>
</gene>
<evidence type="ECO:0000313" key="3">
    <source>
        <dbReference type="Proteomes" id="UP000637695"/>
    </source>
</evidence>
<feature type="transmembrane region" description="Helical" evidence="1">
    <location>
        <begin position="66"/>
        <end position="95"/>
    </location>
</feature>
<evidence type="ECO:0000256" key="1">
    <source>
        <dbReference type="SAM" id="Phobius"/>
    </source>
</evidence>
<comment type="caution">
    <text evidence="2">The sequence shown here is derived from an EMBL/GenBank/DDBJ whole genome shotgun (WGS) entry which is preliminary data.</text>
</comment>
<organism evidence="2 3">
    <name type="scientific">Alicyclobacillus cellulosilyticus</name>
    <dbReference type="NCBI Taxonomy" id="1003997"/>
    <lineage>
        <taxon>Bacteria</taxon>
        <taxon>Bacillati</taxon>
        <taxon>Bacillota</taxon>
        <taxon>Bacilli</taxon>
        <taxon>Bacillales</taxon>
        <taxon>Alicyclobacillaceae</taxon>
        <taxon>Alicyclobacillus</taxon>
    </lineage>
</organism>
<accession>A0A917K4L4</accession>
<reference evidence="2" key="2">
    <citation type="submission" date="2020-09" db="EMBL/GenBank/DDBJ databases">
        <authorList>
            <person name="Sun Q."/>
            <person name="Ohkuma M."/>
        </authorList>
    </citation>
    <scope>NUCLEOTIDE SEQUENCE</scope>
    <source>
        <strain evidence="2">JCM 18487</strain>
    </source>
</reference>